<dbReference type="AlphaFoldDB" id="A0A1H5SRX5"/>
<accession>A0A1H5SRX5</accession>
<feature type="domain" description="KilA-N DNA-binding" evidence="1">
    <location>
        <begin position="27"/>
        <end position="110"/>
    </location>
</feature>
<evidence type="ECO:0000313" key="2">
    <source>
        <dbReference type="EMBL" id="SEF53299.1"/>
    </source>
</evidence>
<reference evidence="2 3" key="1">
    <citation type="submission" date="2016-10" db="EMBL/GenBank/DDBJ databases">
        <authorList>
            <person name="de Groot N.N."/>
        </authorList>
    </citation>
    <scope>NUCLEOTIDE SEQUENCE [LARGE SCALE GENOMIC DNA]</scope>
    <source>
        <strain evidence="2 3">D15d</strain>
    </source>
</reference>
<dbReference type="Proteomes" id="UP000236726">
    <property type="component" value="Unassembled WGS sequence"/>
</dbReference>
<evidence type="ECO:0000259" key="1">
    <source>
        <dbReference type="Pfam" id="PF10543"/>
    </source>
</evidence>
<dbReference type="RefSeq" id="WP_103952319.1">
    <property type="nucleotide sequence ID" value="NZ_FNUL01000003.1"/>
</dbReference>
<proteinExistence type="predicted"/>
<name>A0A1H5SRX5_9FIRM</name>
<dbReference type="Pfam" id="PF10543">
    <property type="entry name" value="ORF6N"/>
    <property type="match status" value="1"/>
</dbReference>
<dbReference type="InterPro" id="IPR018873">
    <property type="entry name" value="KilA-N_DNA-bd_domain"/>
</dbReference>
<sequence>MDDKKKEVVKNTEIVPVEITEELLKEKLYEVRGVKVMLDSDLAEIYGYTTKALNQQVKNNQDRFDNEFTFKLTRDEWKDLRSKNLTSSWGGSRYLPNVFTEQGVYMLMTILKGELAAKQSKDLVKTFKKMKDYILGNQSLIGQREVMQISIQTMENTSEISNLRMDIGSVERQMSDVMEQLGEVVTKSELADMMNGFVNNEDNGWLMFNTKYCSAAVAYSSIYSQAKKSIYLVDNYIGLRTLVLLKNAPAGTDIRIFSDNIGSGKLHNVEYTDFCKEYPTLKITMQRTGGIFHDRFIVLDYGTKDERVFLCGASSKDAGGRITSIVEDFGIDKYKPMIKKLLQNGLLQLP</sequence>
<dbReference type="EMBL" id="FNUL01000003">
    <property type="protein sequence ID" value="SEF53299.1"/>
    <property type="molecule type" value="Genomic_DNA"/>
</dbReference>
<keyword evidence="3" id="KW-1185">Reference proteome</keyword>
<protein>
    <submittedName>
        <fullName evidence="2">ORF6N domain-containing protein</fullName>
    </submittedName>
</protein>
<gene>
    <name evidence="2" type="ORF">SAMN05216537_10398</name>
</gene>
<organism evidence="2 3">
    <name type="scientific">Lachnospira multipara</name>
    <dbReference type="NCBI Taxonomy" id="28051"/>
    <lineage>
        <taxon>Bacteria</taxon>
        <taxon>Bacillati</taxon>
        <taxon>Bacillota</taxon>
        <taxon>Clostridia</taxon>
        <taxon>Lachnospirales</taxon>
        <taxon>Lachnospiraceae</taxon>
        <taxon>Lachnospira</taxon>
    </lineage>
</organism>
<evidence type="ECO:0000313" key="3">
    <source>
        <dbReference type="Proteomes" id="UP000236726"/>
    </source>
</evidence>